<name>A0ACB7P7B1_9PEZI</name>
<sequence length="359" mass="40487">MDELPCSSHTYALLPANAWPKLPPTLLSSLLTRQRLVCHLSPLLSILKSLTGRETFKSNMATEKRPNITDLEDLQIHRFYNSEIGHYVEWFHYTADDEAYRGFLHKDRRDITLDEFATGLKRMSDEVIFPEVPTDPEITITPKNLDGSTVHIKRPGLKHYRDFEEEAECATKDQVLIEALAIEKISKTPHPYVVRYHGCTVHRGRITGIAMERLGETLSHYAHCSGGCISEHKTMFDQIDKQAFLAGVESAVKFLHSLGLAHNDINPRNIMVREASDGAAGGCTPVLIDFDSCGPFGTRMQSFGTPGFMDTEDEEMVFSQKKHDDFSLKRLAEWWDADSDSKDNWGNTSKSSPETPKAD</sequence>
<keyword evidence="2" id="KW-1185">Reference proteome</keyword>
<gene>
    <name evidence="1" type="ORF">F5144DRAFT_572295</name>
</gene>
<evidence type="ECO:0000313" key="1">
    <source>
        <dbReference type="EMBL" id="KAH6631825.1"/>
    </source>
</evidence>
<reference evidence="1 2" key="1">
    <citation type="journal article" date="2021" name="Nat. Commun.">
        <title>Genetic determinants of endophytism in the Arabidopsis root mycobiome.</title>
        <authorList>
            <person name="Mesny F."/>
            <person name="Miyauchi S."/>
            <person name="Thiergart T."/>
            <person name="Pickel B."/>
            <person name="Atanasova L."/>
            <person name="Karlsson M."/>
            <person name="Huettel B."/>
            <person name="Barry K.W."/>
            <person name="Haridas S."/>
            <person name="Chen C."/>
            <person name="Bauer D."/>
            <person name="Andreopoulos W."/>
            <person name="Pangilinan J."/>
            <person name="LaButti K."/>
            <person name="Riley R."/>
            <person name="Lipzen A."/>
            <person name="Clum A."/>
            <person name="Drula E."/>
            <person name="Henrissat B."/>
            <person name="Kohler A."/>
            <person name="Grigoriev I.V."/>
            <person name="Martin F.M."/>
            <person name="Hacquard S."/>
        </authorList>
    </citation>
    <scope>NUCLEOTIDE SEQUENCE [LARGE SCALE GENOMIC DNA]</scope>
    <source>
        <strain evidence="1 2">MPI-SDFR-AT-0079</strain>
    </source>
</reference>
<protein>
    <submittedName>
        <fullName evidence="1">Kinase-like domain-containing protein</fullName>
    </submittedName>
</protein>
<dbReference type="Proteomes" id="UP000724584">
    <property type="component" value="Unassembled WGS sequence"/>
</dbReference>
<dbReference type="EMBL" id="JAGIZQ010000004">
    <property type="protein sequence ID" value="KAH6631825.1"/>
    <property type="molecule type" value="Genomic_DNA"/>
</dbReference>
<proteinExistence type="predicted"/>
<accession>A0ACB7P7B1</accession>
<organism evidence="1 2">
    <name type="scientific">Chaetomium tenue</name>
    <dbReference type="NCBI Taxonomy" id="1854479"/>
    <lineage>
        <taxon>Eukaryota</taxon>
        <taxon>Fungi</taxon>
        <taxon>Dikarya</taxon>
        <taxon>Ascomycota</taxon>
        <taxon>Pezizomycotina</taxon>
        <taxon>Sordariomycetes</taxon>
        <taxon>Sordariomycetidae</taxon>
        <taxon>Sordariales</taxon>
        <taxon>Chaetomiaceae</taxon>
        <taxon>Chaetomium</taxon>
    </lineage>
</organism>
<evidence type="ECO:0000313" key="2">
    <source>
        <dbReference type="Proteomes" id="UP000724584"/>
    </source>
</evidence>
<comment type="caution">
    <text evidence="1">The sequence shown here is derived from an EMBL/GenBank/DDBJ whole genome shotgun (WGS) entry which is preliminary data.</text>
</comment>